<name>A0ABQ4BF27_9ACTN</name>
<gene>
    <name evidence="5" type="ORF">Apa02nite_053620</name>
</gene>
<sequence length="1998" mass="198054">MTVGRYSALLAVLAVLLTLTVVNLPQEQQPARAAATTCGAPVLLTNGDFEAPALAVSNPASGAISITSQTNVPGWLTTATDKMIEIWHQPFQGVYAASGTQHAELNANLVSTLYQNLATTPGQVLRWQLSHRGRTGTDTMDLMIGAPGATVKQGSSFVDGKTAWGTYSGLYTVPAGQTTTQFAFKSVSSASADPSIGNFLDGIIFGTAACLTATTTASAATANVGDVLTYTVAATNNGGNPAQLTTLADDLPAGTVFVPGSIRSVTGSITTAVSDTADGDTGEYDAATRTVRVRTGVGAGASTGGSIPVTESRSFSYQVRVAGAAAGTVLTNDATAAYTDPLAAAPRTAVSTGATTTVAPAADLGITAALAAGGVVAGRVATTDLTVTNPGPSSASGVQVSAVVPAGIGNVTATMSGATCTVTGQNARCDLPSLAAGGTGLMVVSGDVLPTATPGAQATLTGSVTSTTYELNQADNATSVSAAVATLADVGVTMTNTPGVAGAPITYTITVSNAGPSVARGLVLTDVIPSTATYNSASGGTCARTAIGTLECQLADMAPGATTTVTLDMTLKPSGGGAVNNAVSVTGSTPDPSAANNNYSVQSSGSAVADVGVKLSLSQASAYAGDTVNYTLVVTNYGPSDATNVTFNTIVPPGVTIARNSPYCTPNACTVGTLPAGASVPLTGTATLDATAAAGPGFATTTVISPTYDDRSSNDTDTVNFTVLLRADLAVTQTLVNPSDPATLVAGNDVRGRVTVVNNGQTRAEGVVLRQAVAAGQPVAAFTLTGGGGCAFQGTVTAGYTPDGGAYVCTLATMLKNTTWEVAFDPVPISAGYAAASYARTVEISATTGDPDPSNNTVTTTKSVVKRSDLQVTQTPSAPSVVVSAEVGYRIRVTNLGPSDAAGVVLQESAPSGLQISASTETAGTTFDLGQLSWRVPVLLAPDIGDPAANVATVDLVAAAQVSGGLTVTASITTSGSTDPVSGNNSDSATITVAAAQPSLSVQNTATVTPGGRQNGVQATDSIAYRYDITNTGNLTMTALSVTTTRGAPVSCGGVTDLAPGATLVCTGTTYTVTGGDVFAGLPLVDTVSVEAVTTLAEDPVLYGRVASSIPIALAHASLAVVVVPAVTPVGHQNAAEAGDTVGYTYTVTNNGDRTMDLITLTDSLGATITCPQATLAVAASMTCTAATLYTVTQARVDAGTAISGGATVTATPAAGSSTSFGPFTTPVSVAVAAPAITFTVTPAPATPVRAGDTVGYTYRVRNTGNVTLHALAVTDTLISSVTCPGGTLAVGAQVDCTSDAPYPVLQADVDAGLPVHDDAVAALLTPANVTVTASGSGPVPVVSPAAGLGVVSTPAIAPAGHSGAVRAGDTITFQYVVTNTGNVTMLDIRVIDTLTGTAVCPGGPLAVHATVTCTSAAYPVTQDDVDAGLALVATARAGGRAPAAATVTDYGSDAVTLPVISADLRLRITSDAGVTPGAHRYAATAGDVVMFQFDVVNDGTVTMRGITVTDELTGTAVCPSATLAVGVLMTCISGSAYTVTQADVDAGKPLGPASYVSATGPGSAVTVRFGPAYTYVPVAVGAPALTGMVTAAVDPPGRQGAAEPGDHIGWSYLITNNGNVTMTGVAVTDPAAGTVTCPQAVLAVRDVMTCTANAPYPVTQADVDAGGPITDEAWVSGSGARFGPFSASVALVTAAPALTLTMTPQIAPAEHAAGVTAGDTIIFRYAVTNTGNTTVERIALADTRTGAATCATTALARGEQMTCVSNRPSAVTQPEVDAGRALTASATLTGARPGAATTSTFATASAGVRVVTAAPKLVAKQTAAWTDRDGDGRLSLADDVVSTIVVTNTGNVTVTGLTVTGLPAGVTCAPTTLAPGESAICVSAAYHLTRTDIESGKKTYEAHADGSVLGSAGKGVQAVAPSTVVVPSVPRSPSPSPSRSQPGAGLDPIAAPITGPSTLPIMVMGWAMIVGGGAALLLTRPRRRPGAHRAHQAHRAH</sequence>
<organism evidence="5 6">
    <name type="scientific">Actinoplanes palleronii</name>
    <dbReference type="NCBI Taxonomy" id="113570"/>
    <lineage>
        <taxon>Bacteria</taxon>
        <taxon>Bacillati</taxon>
        <taxon>Actinomycetota</taxon>
        <taxon>Actinomycetes</taxon>
        <taxon>Micromonosporales</taxon>
        <taxon>Micromonosporaceae</taxon>
        <taxon>Actinoplanes</taxon>
    </lineage>
</organism>
<evidence type="ECO:0008006" key="7">
    <source>
        <dbReference type="Google" id="ProtNLM"/>
    </source>
</evidence>
<keyword evidence="2" id="KW-1133">Transmembrane helix</keyword>
<evidence type="ECO:0000313" key="5">
    <source>
        <dbReference type="EMBL" id="GIE69254.1"/>
    </source>
</evidence>
<feature type="domain" description="DUF11" evidence="3">
    <location>
        <begin position="363"/>
        <end position="481"/>
    </location>
</feature>
<evidence type="ECO:0000256" key="2">
    <source>
        <dbReference type="SAM" id="Phobius"/>
    </source>
</evidence>
<evidence type="ECO:0000259" key="4">
    <source>
        <dbReference type="Pfam" id="PF24346"/>
    </source>
</evidence>
<keyword evidence="6" id="KW-1185">Reference proteome</keyword>
<feature type="domain" description="DUF7507" evidence="4">
    <location>
        <begin position="1697"/>
        <end position="1798"/>
    </location>
</feature>
<dbReference type="InterPro" id="IPR051172">
    <property type="entry name" value="Chlamydia_OmcB"/>
</dbReference>
<dbReference type="Pfam" id="PF24346">
    <property type="entry name" value="DUF7507"/>
    <property type="match status" value="8"/>
</dbReference>
<keyword evidence="2" id="KW-0472">Membrane</keyword>
<feature type="domain" description="DUF11" evidence="3">
    <location>
        <begin position="869"/>
        <end position="991"/>
    </location>
</feature>
<feature type="transmembrane region" description="Helical" evidence="2">
    <location>
        <begin position="1960"/>
        <end position="1980"/>
    </location>
</feature>
<protein>
    <recommendedName>
        <fullName evidence="7">Repeat protein (TIGR01451 family)</fullName>
    </recommendedName>
</protein>
<dbReference type="Proteomes" id="UP000624709">
    <property type="component" value="Unassembled WGS sequence"/>
</dbReference>
<proteinExistence type="predicted"/>
<dbReference type="NCBIfam" id="TIGR01451">
    <property type="entry name" value="B_ant_repeat"/>
    <property type="match status" value="7"/>
</dbReference>
<dbReference type="InterPro" id="IPR047589">
    <property type="entry name" value="DUF11_rpt"/>
</dbReference>
<comment type="caution">
    <text evidence="5">The sequence shown here is derived from an EMBL/GenBank/DDBJ whole genome shotgun (WGS) entry which is preliminary data.</text>
</comment>
<dbReference type="InterPro" id="IPR001434">
    <property type="entry name" value="OmcB-like_DUF11"/>
</dbReference>
<dbReference type="PANTHER" id="PTHR34819">
    <property type="entry name" value="LARGE CYSTEINE-RICH PERIPLASMIC PROTEIN OMCB"/>
    <property type="match status" value="1"/>
</dbReference>
<accession>A0ABQ4BF27</accession>
<dbReference type="InterPro" id="IPR013783">
    <property type="entry name" value="Ig-like_fold"/>
</dbReference>
<feature type="region of interest" description="Disordered" evidence="1">
    <location>
        <begin position="1926"/>
        <end position="1952"/>
    </location>
</feature>
<dbReference type="RefSeq" id="WP_203827413.1">
    <property type="nucleotide sequence ID" value="NZ_BAAATY010000024.1"/>
</dbReference>
<feature type="domain" description="DUF7507" evidence="4">
    <location>
        <begin position="1133"/>
        <end position="1218"/>
    </location>
</feature>
<evidence type="ECO:0000259" key="3">
    <source>
        <dbReference type="Pfam" id="PF01345"/>
    </source>
</evidence>
<dbReference type="Pfam" id="PF01345">
    <property type="entry name" value="DUF11"/>
    <property type="match status" value="6"/>
</dbReference>
<evidence type="ECO:0000313" key="6">
    <source>
        <dbReference type="Proteomes" id="UP000624709"/>
    </source>
</evidence>
<dbReference type="InterPro" id="IPR055354">
    <property type="entry name" value="DUF7507"/>
</dbReference>
<feature type="domain" description="DUF7507" evidence="4">
    <location>
        <begin position="1837"/>
        <end position="1908"/>
    </location>
</feature>
<feature type="domain" description="DUF11" evidence="3">
    <location>
        <begin position="213"/>
        <end position="337"/>
    </location>
</feature>
<feature type="domain" description="DUF11" evidence="3">
    <location>
        <begin position="728"/>
        <end position="861"/>
    </location>
</feature>
<feature type="domain" description="DUF7507" evidence="4">
    <location>
        <begin position="1602"/>
        <end position="1679"/>
    </location>
</feature>
<feature type="domain" description="DUF7507" evidence="4">
    <location>
        <begin position="1483"/>
        <end position="1554"/>
    </location>
</feature>
<feature type="domain" description="DUF7507" evidence="4">
    <location>
        <begin position="1234"/>
        <end position="1333"/>
    </location>
</feature>
<dbReference type="Gene3D" id="2.60.40.10">
    <property type="entry name" value="Immunoglobulins"/>
    <property type="match status" value="1"/>
</dbReference>
<feature type="domain" description="DUF11" evidence="3">
    <location>
        <begin position="491"/>
        <end position="601"/>
    </location>
</feature>
<keyword evidence="2" id="KW-0812">Transmembrane</keyword>
<dbReference type="EMBL" id="BOMS01000083">
    <property type="protein sequence ID" value="GIE69254.1"/>
    <property type="molecule type" value="Genomic_DNA"/>
</dbReference>
<evidence type="ECO:0000256" key="1">
    <source>
        <dbReference type="SAM" id="MobiDB-lite"/>
    </source>
</evidence>
<feature type="domain" description="DUF7507" evidence="4">
    <location>
        <begin position="997"/>
        <end position="1082"/>
    </location>
</feature>
<reference evidence="5 6" key="1">
    <citation type="submission" date="2021-01" db="EMBL/GenBank/DDBJ databases">
        <title>Whole genome shotgun sequence of Actinoplanes palleronii NBRC 14916.</title>
        <authorList>
            <person name="Komaki H."/>
            <person name="Tamura T."/>
        </authorList>
    </citation>
    <scope>NUCLEOTIDE SEQUENCE [LARGE SCALE GENOMIC DNA]</scope>
    <source>
        <strain evidence="5 6">NBRC 14916</strain>
    </source>
</reference>
<feature type="domain" description="DUF7507" evidence="4">
    <location>
        <begin position="1364"/>
        <end position="1450"/>
    </location>
</feature>
<feature type="domain" description="DUF11" evidence="3">
    <location>
        <begin position="610"/>
        <end position="720"/>
    </location>
</feature>